<dbReference type="Proteomes" id="UP000828390">
    <property type="component" value="Unassembled WGS sequence"/>
</dbReference>
<protein>
    <submittedName>
        <fullName evidence="1">Uncharacterized protein</fullName>
    </submittedName>
</protein>
<accession>A0A9D4JXD7</accession>
<reference evidence="1" key="1">
    <citation type="journal article" date="2019" name="bioRxiv">
        <title>The Genome of the Zebra Mussel, Dreissena polymorpha: A Resource for Invasive Species Research.</title>
        <authorList>
            <person name="McCartney M.A."/>
            <person name="Auch B."/>
            <person name="Kono T."/>
            <person name="Mallez S."/>
            <person name="Zhang Y."/>
            <person name="Obille A."/>
            <person name="Becker A."/>
            <person name="Abrahante J.E."/>
            <person name="Garbe J."/>
            <person name="Badalamenti J.P."/>
            <person name="Herman A."/>
            <person name="Mangelson H."/>
            <person name="Liachko I."/>
            <person name="Sullivan S."/>
            <person name="Sone E.D."/>
            <person name="Koren S."/>
            <person name="Silverstein K.A.T."/>
            <person name="Beckman K.B."/>
            <person name="Gohl D.M."/>
        </authorList>
    </citation>
    <scope>NUCLEOTIDE SEQUENCE</scope>
    <source>
        <strain evidence="1">Duluth1</strain>
        <tissue evidence="1">Whole animal</tissue>
    </source>
</reference>
<gene>
    <name evidence="1" type="ORF">DPMN_128425</name>
</gene>
<sequence length="69" mass="7962">MRCERSVNSLHTVARRHLPLVNQADHAIKDLPKHRLYITVPKQNNHHVVGAQTEQPSCGRCPNRTTIMW</sequence>
<dbReference type="EMBL" id="JAIWYP010000005">
    <property type="protein sequence ID" value="KAH3826519.1"/>
    <property type="molecule type" value="Genomic_DNA"/>
</dbReference>
<name>A0A9D4JXD7_DREPO</name>
<evidence type="ECO:0000313" key="1">
    <source>
        <dbReference type="EMBL" id="KAH3826519.1"/>
    </source>
</evidence>
<proteinExistence type="predicted"/>
<organism evidence="1 2">
    <name type="scientific">Dreissena polymorpha</name>
    <name type="common">Zebra mussel</name>
    <name type="synonym">Mytilus polymorpha</name>
    <dbReference type="NCBI Taxonomy" id="45954"/>
    <lineage>
        <taxon>Eukaryota</taxon>
        <taxon>Metazoa</taxon>
        <taxon>Spiralia</taxon>
        <taxon>Lophotrochozoa</taxon>
        <taxon>Mollusca</taxon>
        <taxon>Bivalvia</taxon>
        <taxon>Autobranchia</taxon>
        <taxon>Heteroconchia</taxon>
        <taxon>Euheterodonta</taxon>
        <taxon>Imparidentia</taxon>
        <taxon>Neoheterodontei</taxon>
        <taxon>Myida</taxon>
        <taxon>Dreissenoidea</taxon>
        <taxon>Dreissenidae</taxon>
        <taxon>Dreissena</taxon>
    </lineage>
</organism>
<evidence type="ECO:0000313" key="2">
    <source>
        <dbReference type="Proteomes" id="UP000828390"/>
    </source>
</evidence>
<keyword evidence="2" id="KW-1185">Reference proteome</keyword>
<comment type="caution">
    <text evidence="1">The sequence shown here is derived from an EMBL/GenBank/DDBJ whole genome shotgun (WGS) entry which is preliminary data.</text>
</comment>
<reference evidence="1" key="2">
    <citation type="submission" date="2020-11" db="EMBL/GenBank/DDBJ databases">
        <authorList>
            <person name="McCartney M.A."/>
            <person name="Auch B."/>
            <person name="Kono T."/>
            <person name="Mallez S."/>
            <person name="Becker A."/>
            <person name="Gohl D.M."/>
            <person name="Silverstein K.A.T."/>
            <person name="Koren S."/>
            <person name="Bechman K.B."/>
            <person name="Herman A."/>
            <person name="Abrahante J.E."/>
            <person name="Garbe J."/>
        </authorList>
    </citation>
    <scope>NUCLEOTIDE SEQUENCE</scope>
    <source>
        <strain evidence="1">Duluth1</strain>
        <tissue evidence="1">Whole animal</tissue>
    </source>
</reference>
<dbReference type="AlphaFoldDB" id="A0A9D4JXD7"/>